<dbReference type="GeneID" id="92207581"/>
<evidence type="ECO:0000313" key="3">
    <source>
        <dbReference type="Proteomes" id="UP001497383"/>
    </source>
</evidence>
<reference evidence="2 3" key="1">
    <citation type="submission" date="2024-03" db="EMBL/GenBank/DDBJ databases">
        <authorList>
            <person name="Brejova B."/>
        </authorList>
    </citation>
    <scope>NUCLEOTIDE SEQUENCE [LARGE SCALE GENOMIC DNA]</scope>
    <source>
        <strain evidence="2 3">CBS 14171</strain>
    </source>
</reference>
<evidence type="ECO:0008006" key="4">
    <source>
        <dbReference type="Google" id="ProtNLM"/>
    </source>
</evidence>
<dbReference type="Proteomes" id="UP001497383">
    <property type="component" value="Chromosome 3"/>
</dbReference>
<protein>
    <recommendedName>
        <fullName evidence="4">Mediator of RNA polymerase II transcription subunit 21</fullName>
    </recommendedName>
</protein>
<gene>
    <name evidence="2" type="ORF">LODBEIA_P23850</name>
</gene>
<feature type="region of interest" description="Disordered" evidence="1">
    <location>
        <begin position="49"/>
        <end position="71"/>
    </location>
</feature>
<accession>A0ABP0ZMP5</accession>
<organism evidence="2 3">
    <name type="scientific">Lodderomyces beijingensis</name>
    <dbReference type="NCBI Taxonomy" id="1775926"/>
    <lineage>
        <taxon>Eukaryota</taxon>
        <taxon>Fungi</taxon>
        <taxon>Dikarya</taxon>
        <taxon>Ascomycota</taxon>
        <taxon>Saccharomycotina</taxon>
        <taxon>Pichiomycetes</taxon>
        <taxon>Debaryomycetaceae</taxon>
        <taxon>Candida/Lodderomyces clade</taxon>
        <taxon>Lodderomyces</taxon>
    </lineage>
</organism>
<name>A0ABP0ZMP5_9ASCO</name>
<proteinExistence type="predicted"/>
<keyword evidence="3" id="KW-1185">Reference proteome</keyword>
<sequence>MEDKTYDDISAISTLVFSLNQKINDSAETLGKLEETVRKLAPVEDHARLLKEPQLQSKSNPDGNGAETELDEKELKLRRLQEERLLLVMELQKQDFITEKLKDIIDQNQEVLETVKEYLASHDRICREDEQIAKNRLQNYIENSIEPTLKHLQN</sequence>
<evidence type="ECO:0000313" key="2">
    <source>
        <dbReference type="EMBL" id="CAK9438037.1"/>
    </source>
</evidence>
<evidence type="ECO:0000256" key="1">
    <source>
        <dbReference type="SAM" id="MobiDB-lite"/>
    </source>
</evidence>
<dbReference type="EMBL" id="OZ022407">
    <property type="protein sequence ID" value="CAK9438037.1"/>
    <property type="molecule type" value="Genomic_DNA"/>
</dbReference>
<dbReference type="RefSeq" id="XP_066829323.1">
    <property type="nucleotide sequence ID" value="XM_066972378.1"/>
</dbReference>